<dbReference type="Pfam" id="PF01594">
    <property type="entry name" value="AI-2E_transport"/>
    <property type="match status" value="1"/>
</dbReference>
<dbReference type="EMBL" id="JBBMEX010000014">
    <property type="protein sequence ID" value="MEQ2558621.1"/>
    <property type="molecule type" value="Genomic_DNA"/>
</dbReference>
<dbReference type="Proteomes" id="UP001454489">
    <property type="component" value="Unassembled WGS sequence"/>
</dbReference>
<keyword evidence="6 8" id="KW-1133">Transmembrane helix</keyword>
<comment type="subcellular location">
    <subcellularLocation>
        <location evidence="1">Cell membrane</location>
        <topology evidence="1">Multi-pass membrane protein</topology>
    </subcellularLocation>
</comment>
<keyword evidence="7 8" id="KW-0472">Membrane</keyword>
<feature type="transmembrane region" description="Helical" evidence="8">
    <location>
        <begin position="355"/>
        <end position="388"/>
    </location>
</feature>
<evidence type="ECO:0000256" key="4">
    <source>
        <dbReference type="ARBA" id="ARBA00022475"/>
    </source>
</evidence>
<evidence type="ECO:0000256" key="2">
    <source>
        <dbReference type="ARBA" id="ARBA00009773"/>
    </source>
</evidence>
<evidence type="ECO:0000256" key="5">
    <source>
        <dbReference type="ARBA" id="ARBA00022692"/>
    </source>
</evidence>
<feature type="transmembrane region" description="Helical" evidence="8">
    <location>
        <begin position="101"/>
        <end position="126"/>
    </location>
</feature>
<feature type="transmembrane region" description="Helical" evidence="8">
    <location>
        <begin position="299"/>
        <end position="318"/>
    </location>
</feature>
<evidence type="ECO:0000256" key="7">
    <source>
        <dbReference type="ARBA" id="ARBA00023136"/>
    </source>
</evidence>
<keyword evidence="4" id="KW-1003">Cell membrane</keyword>
<feature type="transmembrane region" description="Helical" evidence="8">
    <location>
        <begin position="21"/>
        <end position="46"/>
    </location>
</feature>
<keyword evidence="3" id="KW-0813">Transport</keyword>
<evidence type="ECO:0000313" key="10">
    <source>
        <dbReference type="Proteomes" id="UP001454489"/>
    </source>
</evidence>
<gene>
    <name evidence="9" type="ORF">WMO43_12190</name>
</gene>
<proteinExistence type="inferred from homology"/>
<dbReference type="InterPro" id="IPR002549">
    <property type="entry name" value="AI-2E-like"/>
</dbReference>
<name>A0ABV1HFZ3_9FIRM</name>
<comment type="caution">
    <text evidence="9">The sequence shown here is derived from an EMBL/GenBank/DDBJ whole genome shotgun (WGS) entry which is preliminary data.</text>
</comment>
<sequence length="445" mass="50259">MENKENNSPELKKKSHWNIRPYMAIALTAFLVITLSIIFFFLIYRYNGFAAGWRKLTVILQPIIIGIVIAYLINPIMMFFEKYLLRWIEPKIQKKDKAKKLCRSLATFGALAVFIMIIAILLILLIPQLAESIQGLVVTLPGEVQELIDKVNGILKNDSEIADMFENTLLHATDYLRNWAMNDLLPKSNQYLTSITSGLISIFKVLLNIVVGLIVSVYLLFSKETFVGQFKKLTYALFKPKRANIIIETARKSNEIFGGFISGKILDSTIIGIICYIVLLIMKMPYAVLVSVIVGVTNVIPFFGPFIGAVPGFIIIVLANPLQGLYFLIVIFILQQVDGNIIGPTILGDSTGLSPFWVVFAIMVGGGLFGFAGMLLGVPVFAVIYYIIQRVIYHFLRKKKLPEATEQYIELDKVDTRTNELCYFQKEEIDVKKEDQTEENTENKN</sequence>
<keyword evidence="5 8" id="KW-0812">Transmembrane</keyword>
<evidence type="ECO:0000256" key="8">
    <source>
        <dbReference type="SAM" id="Phobius"/>
    </source>
</evidence>
<accession>A0ABV1HFZ3</accession>
<evidence type="ECO:0000256" key="6">
    <source>
        <dbReference type="ARBA" id="ARBA00022989"/>
    </source>
</evidence>
<reference evidence="9 10" key="1">
    <citation type="submission" date="2024-03" db="EMBL/GenBank/DDBJ databases">
        <title>Human intestinal bacterial collection.</title>
        <authorList>
            <person name="Pauvert C."/>
            <person name="Hitch T.C.A."/>
            <person name="Clavel T."/>
        </authorList>
    </citation>
    <scope>NUCLEOTIDE SEQUENCE [LARGE SCALE GENOMIC DNA]</scope>
    <source>
        <strain evidence="9 10">CLA-AA-H185</strain>
    </source>
</reference>
<feature type="transmembrane region" description="Helical" evidence="8">
    <location>
        <begin position="58"/>
        <end position="80"/>
    </location>
</feature>
<dbReference type="PANTHER" id="PTHR21716">
    <property type="entry name" value="TRANSMEMBRANE PROTEIN"/>
    <property type="match status" value="1"/>
</dbReference>
<organism evidence="9 10">
    <name type="scientific">Maccoyibacter intestinihominis</name>
    <dbReference type="NCBI Taxonomy" id="3133499"/>
    <lineage>
        <taxon>Bacteria</taxon>
        <taxon>Bacillati</taxon>
        <taxon>Bacillota</taxon>
        <taxon>Clostridia</taxon>
        <taxon>Lachnospirales</taxon>
        <taxon>Lachnospiraceae</taxon>
        <taxon>Maccoyibacter</taxon>
    </lineage>
</organism>
<feature type="transmembrane region" description="Helical" evidence="8">
    <location>
        <begin position="325"/>
        <end position="343"/>
    </location>
</feature>
<dbReference type="PANTHER" id="PTHR21716:SF53">
    <property type="entry name" value="PERMEASE PERM-RELATED"/>
    <property type="match status" value="1"/>
</dbReference>
<protein>
    <submittedName>
        <fullName evidence="9">AI-2E family transporter</fullName>
    </submittedName>
</protein>
<dbReference type="RefSeq" id="WP_353531400.1">
    <property type="nucleotide sequence ID" value="NZ_JBBMEX010000014.1"/>
</dbReference>
<evidence type="ECO:0000256" key="1">
    <source>
        <dbReference type="ARBA" id="ARBA00004651"/>
    </source>
</evidence>
<feature type="transmembrane region" description="Helical" evidence="8">
    <location>
        <begin position="270"/>
        <end position="293"/>
    </location>
</feature>
<comment type="similarity">
    <text evidence="2">Belongs to the autoinducer-2 exporter (AI-2E) (TC 2.A.86) family.</text>
</comment>
<evidence type="ECO:0000313" key="9">
    <source>
        <dbReference type="EMBL" id="MEQ2558621.1"/>
    </source>
</evidence>
<evidence type="ECO:0000256" key="3">
    <source>
        <dbReference type="ARBA" id="ARBA00022448"/>
    </source>
</evidence>
<keyword evidence="10" id="KW-1185">Reference proteome</keyword>
<feature type="transmembrane region" description="Helical" evidence="8">
    <location>
        <begin position="191"/>
        <end position="221"/>
    </location>
</feature>